<evidence type="ECO:0000313" key="1">
    <source>
        <dbReference type="EMBL" id="UJO16960.1"/>
    </source>
</evidence>
<keyword evidence="2" id="KW-1185">Reference proteome</keyword>
<dbReference type="AlphaFoldDB" id="A0A9Q8LGH2"/>
<gene>
    <name evidence="1" type="ORF">CLAFUR5_04100</name>
</gene>
<name>A0A9Q8LGH2_PASFU</name>
<sequence>MKYRGFKRDGVTFVDSSKLPPFQNGLALVGAREIAALLTRAYWNDYGDDMPVYNEIVSYGVATNRYMAYQALQMRLLDNCIMLNGCSVTSSDCNTSSPKDLHLAAACVEAIVGAVWADSQDLPNSADIVAGVMRQFNIYFPRAGVEMAAMRRELNRLRAIGFLRSVGSAPEKGFFGSANC</sequence>
<reference evidence="1" key="2">
    <citation type="journal article" date="2022" name="Microb. Genom.">
        <title>A chromosome-scale genome assembly of the tomato pathogen Cladosporium fulvum reveals a compartmentalized genome architecture and the presence of a dispensable chromosome.</title>
        <authorList>
            <person name="Zaccaron A.Z."/>
            <person name="Chen L.H."/>
            <person name="Samaras A."/>
            <person name="Stergiopoulos I."/>
        </authorList>
    </citation>
    <scope>NUCLEOTIDE SEQUENCE</scope>
    <source>
        <strain evidence="1">Race5_Kim</strain>
    </source>
</reference>
<reference evidence="1" key="1">
    <citation type="submission" date="2021-12" db="EMBL/GenBank/DDBJ databases">
        <authorList>
            <person name="Zaccaron A."/>
            <person name="Stergiopoulos I."/>
        </authorList>
    </citation>
    <scope>NUCLEOTIDE SEQUENCE</scope>
    <source>
        <strain evidence="1">Race5_Kim</strain>
    </source>
</reference>
<dbReference type="Proteomes" id="UP000756132">
    <property type="component" value="Chromosome 4"/>
</dbReference>
<evidence type="ECO:0000313" key="2">
    <source>
        <dbReference type="Proteomes" id="UP000756132"/>
    </source>
</evidence>
<dbReference type="EMBL" id="CP090166">
    <property type="protein sequence ID" value="UJO16960.1"/>
    <property type="molecule type" value="Genomic_DNA"/>
</dbReference>
<dbReference type="OrthoDB" id="67027at2759"/>
<protein>
    <submittedName>
        <fullName evidence="1">Uncharacterized protein</fullName>
    </submittedName>
</protein>
<dbReference type="KEGG" id="ffu:CLAFUR5_04100"/>
<proteinExistence type="predicted"/>
<dbReference type="RefSeq" id="XP_047761326.1">
    <property type="nucleotide sequence ID" value="XM_047903248.1"/>
</dbReference>
<dbReference type="GeneID" id="71983978"/>
<organism evidence="1 2">
    <name type="scientific">Passalora fulva</name>
    <name type="common">Tomato leaf mold</name>
    <name type="synonym">Cladosporium fulvum</name>
    <dbReference type="NCBI Taxonomy" id="5499"/>
    <lineage>
        <taxon>Eukaryota</taxon>
        <taxon>Fungi</taxon>
        <taxon>Dikarya</taxon>
        <taxon>Ascomycota</taxon>
        <taxon>Pezizomycotina</taxon>
        <taxon>Dothideomycetes</taxon>
        <taxon>Dothideomycetidae</taxon>
        <taxon>Mycosphaerellales</taxon>
        <taxon>Mycosphaerellaceae</taxon>
        <taxon>Fulvia</taxon>
    </lineage>
</organism>
<accession>A0A9Q8LGH2</accession>